<accession>A0A3B7MN64</accession>
<reference evidence="1 2" key="1">
    <citation type="submission" date="2018-09" db="EMBL/GenBank/DDBJ databases">
        <title>Genome sequencing of strain 6GH32-13.</title>
        <authorList>
            <person name="Weon H.-Y."/>
            <person name="Heo J."/>
            <person name="Kwon S.-W."/>
        </authorList>
    </citation>
    <scope>NUCLEOTIDE SEQUENCE [LARGE SCALE GENOMIC DNA]</scope>
    <source>
        <strain evidence="1 2">5GH32-13</strain>
    </source>
</reference>
<dbReference type="Proteomes" id="UP000263900">
    <property type="component" value="Chromosome"/>
</dbReference>
<evidence type="ECO:0008006" key="3">
    <source>
        <dbReference type="Google" id="ProtNLM"/>
    </source>
</evidence>
<dbReference type="InterPro" id="IPR029024">
    <property type="entry name" value="TerB-like"/>
</dbReference>
<evidence type="ECO:0000313" key="2">
    <source>
        <dbReference type="Proteomes" id="UP000263900"/>
    </source>
</evidence>
<dbReference type="OrthoDB" id="669314at2"/>
<name>A0A3B7MN64_9BACT</name>
<dbReference type="Gene3D" id="1.10.3680.10">
    <property type="entry name" value="TerB-like"/>
    <property type="match status" value="1"/>
</dbReference>
<dbReference type="KEGG" id="pseg:D3H65_14835"/>
<gene>
    <name evidence="1" type="ORF">D3H65_14835</name>
</gene>
<evidence type="ECO:0000313" key="1">
    <source>
        <dbReference type="EMBL" id="AXY75177.1"/>
    </source>
</evidence>
<keyword evidence="2" id="KW-1185">Reference proteome</keyword>
<sequence>MYTTEIKTQDQALCHLFFHCILKDGELADKELDIVADKLVTAGLNKELNFKDEMISYKDYRPTITHEQQYLQFLIEQINPVNELALYSWCAELLLSDNILTSEEELLLKQIGDVLGIDDNEQSVAKKIMIQRKVVETEKIF</sequence>
<proteinExistence type="predicted"/>
<dbReference type="AlphaFoldDB" id="A0A3B7MN64"/>
<dbReference type="SUPFAM" id="SSF158682">
    <property type="entry name" value="TerB-like"/>
    <property type="match status" value="1"/>
</dbReference>
<protein>
    <recommendedName>
        <fullName evidence="3">TerB family tellurite resistance protein</fullName>
    </recommendedName>
</protein>
<dbReference type="EMBL" id="CP032157">
    <property type="protein sequence ID" value="AXY75177.1"/>
    <property type="molecule type" value="Genomic_DNA"/>
</dbReference>
<dbReference type="RefSeq" id="WP_119051058.1">
    <property type="nucleotide sequence ID" value="NZ_CP032157.1"/>
</dbReference>
<organism evidence="1 2">
    <name type="scientific">Paraflavitalea soli</name>
    <dbReference type="NCBI Taxonomy" id="2315862"/>
    <lineage>
        <taxon>Bacteria</taxon>
        <taxon>Pseudomonadati</taxon>
        <taxon>Bacteroidota</taxon>
        <taxon>Chitinophagia</taxon>
        <taxon>Chitinophagales</taxon>
        <taxon>Chitinophagaceae</taxon>
        <taxon>Paraflavitalea</taxon>
    </lineage>
</organism>